<evidence type="ECO:0000259" key="7">
    <source>
        <dbReference type="PROSITE" id="PS50089"/>
    </source>
</evidence>
<dbReference type="EnsemblPlants" id="AUR62040967-RA">
    <property type="protein sequence ID" value="AUR62040967-RA:cds"/>
    <property type="gene ID" value="AUR62040967"/>
</dbReference>
<dbReference type="Pfam" id="PF13639">
    <property type="entry name" value="zf-RING_2"/>
    <property type="match status" value="1"/>
</dbReference>
<reference evidence="8" key="2">
    <citation type="submission" date="2021-03" db="UniProtKB">
        <authorList>
            <consortium name="EnsemblPlants"/>
        </authorList>
    </citation>
    <scope>IDENTIFICATION</scope>
</reference>
<dbReference type="PANTHER" id="PTHR15710">
    <property type="entry name" value="E3 UBIQUITIN-PROTEIN LIGASE PRAJA"/>
    <property type="match status" value="1"/>
</dbReference>
<dbReference type="OMA" id="QFTTHIS"/>
<name>A0A803N5U4_CHEQI</name>
<evidence type="ECO:0000256" key="6">
    <source>
        <dbReference type="PROSITE-ProRule" id="PRU00175"/>
    </source>
</evidence>
<evidence type="ECO:0000256" key="5">
    <source>
        <dbReference type="ARBA" id="ARBA00022833"/>
    </source>
</evidence>
<protein>
    <recommendedName>
        <fullName evidence="2">RING-type E3 ubiquitin transferase</fullName>
        <ecNumber evidence="2">2.3.2.27</ecNumber>
    </recommendedName>
</protein>
<reference evidence="8" key="1">
    <citation type="journal article" date="2017" name="Nature">
        <title>The genome of Chenopodium quinoa.</title>
        <authorList>
            <person name="Jarvis D.E."/>
            <person name="Ho Y.S."/>
            <person name="Lightfoot D.J."/>
            <person name="Schmoeckel S.M."/>
            <person name="Li B."/>
            <person name="Borm T.J.A."/>
            <person name="Ohyanagi H."/>
            <person name="Mineta K."/>
            <person name="Michell C.T."/>
            <person name="Saber N."/>
            <person name="Kharbatia N.M."/>
            <person name="Rupper R.R."/>
            <person name="Sharp A.R."/>
            <person name="Dally N."/>
            <person name="Boughton B.A."/>
            <person name="Woo Y.H."/>
            <person name="Gao G."/>
            <person name="Schijlen E.G.W.M."/>
            <person name="Guo X."/>
            <person name="Momin A.A."/>
            <person name="Negrao S."/>
            <person name="Al-Babili S."/>
            <person name="Gehring C."/>
            <person name="Roessner U."/>
            <person name="Jung C."/>
            <person name="Murphy K."/>
            <person name="Arold S.T."/>
            <person name="Gojobori T."/>
            <person name="van der Linden C.G."/>
            <person name="van Loo E.N."/>
            <person name="Jellen E.N."/>
            <person name="Maughan P.J."/>
            <person name="Tester M."/>
        </authorList>
    </citation>
    <scope>NUCLEOTIDE SEQUENCE [LARGE SCALE GENOMIC DNA]</scope>
    <source>
        <strain evidence="8">cv. PI 614886</strain>
    </source>
</reference>
<dbReference type="GO" id="GO:0016567">
    <property type="term" value="P:protein ubiquitination"/>
    <property type="evidence" value="ECO:0007669"/>
    <property type="project" value="TreeGrafter"/>
</dbReference>
<dbReference type="EC" id="2.3.2.27" evidence="2"/>
<keyword evidence="9" id="KW-1185">Reference proteome</keyword>
<keyword evidence="3" id="KW-0479">Metal-binding</keyword>
<accession>A0A803N5U4</accession>
<dbReference type="PROSITE" id="PS50089">
    <property type="entry name" value="ZF_RING_2"/>
    <property type="match status" value="1"/>
</dbReference>
<evidence type="ECO:0000256" key="3">
    <source>
        <dbReference type="ARBA" id="ARBA00022723"/>
    </source>
</evidence>
<dbReference type="SMART" id="SM00184">
    <property type="entry name" value="RING"/>
    <property type="match status" value="1"/>
</dbReference>
<keyword evidence="5" id="KW-0862">Zinc</keyword>
<evidence type="ECO:0000313" key="9">
    <source>
        <dbReference type="Proteomes" id="UP000596660"/>
    </source>
</evidence>
<feature type="domain" description="RING-type" evidence="7">
    <location>
        <begin position="168"/>
        <end position="209"/>
    </location>
</feature>
<dbReference type="GO" id="GO:0005737">
    <property type="term" value="C:cytoplasm"/>
    <property type="evidence" value="ECO:0007669"/>
    <property type="project" value="TreeGrafter"/>
</dbReference>
<comment type="catalytic activity">
    <reaction evidence="1">
        <text>S-ubiquitinyl-[E2 ubiquitin-conjugating enzyme]-L-cysteine + [acceptor protein]-L-lysine = [E2 ubiquitin-conjugating enzyme]-L-cysteine + N(6)-ubiquitinyl-[acceptor protein]-L-lysine.</text>
        <dbReference type="EC" id="2.3.2.27"/>
    </reaction>
</comment>
<dbReference type="AlphaFoldDB" id="A0A803N5U4"/>
<dbReference type="InterPro" id="IPR001841">
    <property type="entry name" value="Znf_RING"/>
</dbReference>
<dbReference type="GO" id="GO:0008270">
    <property type="term" value="F:zinc ion binding"/>
    <property type="evidence" value="ECO:0007669"/>
    <property type="project" value="UniProtKB-KW"/>
</dbReference>
<dbReference type="Gene3D" id="3.30.40.10">
    <property type="entry name" value="Zinc/RING finger domain, C3HC4 (zinc finger)"/>
    <property type="match status" value="1"/>
</dbReference>
<dbReference type="Gramene" id="AUR62040967-RA">
    <property type="protein sequence ID" value="AUR62040967-RA:cds"/>
    <property type="gene ID" value="AUR62040967"/>
</dbReference>
<keyword evidence="4 6" id="KW-0863">Zinc-finger</keyword>
<dbReference type="PANTHER" id="PTHR15710:SF18">
    <property type="entry name" value="RING-TYPE E3 UBIQUITIN TRANSFERASE"/>
    <property type="match status" value="1"/>
</dbReference>
<dbReference type="SUPFAM" id="SSF57850">
    <property type="entry name" value="RING/U-box"/>
    <property type="match status" value="1"/>
</dbReference>
<evidence type="ECO:0000313" key="8">
    <source>
        <dbReference type="EnsemblPlants" id="AUR62040967-RA:cds"/>
    </source>
</evidence>
<evidence type="ECO:0000256" key="2">
    <source>
        <dbReference type="ARBA" id="ARBA00012483"/>
    </source>
</evidence>
<sequence>MPLINRPRVVIDGVRRTRTYRFFWCSHCDRTVRIASASPNPLHNFLCPLCYNLVCQEIDVSRNSNLSSFRAGSSATSASAAQLLDTMAQIINLSSPRRLTLRPQFTTHISSSRPLPRPVSPQENALSWIAEQEPPDQMPQNQTAENNTTSCMTDVRATADALCSDSECPICKEDFVMNQEIRKLACNHFYHSDCIMSWLQINNTCPVCRYQLPLQQGENSIGNRLLHNLVGSPVICSFNKMYAIQQTYLPGLRMSLPEHPRGAVYQTSCSFCKQNYP</sequence>
<organism evidence="8 9">
    <name type="scientific">Chenopodium quinoa</name>
    <name type="common">Quinoa</name>
    <dbReference type="NCBI Taxonomy" id="63459"/>
    <lineage>
        <taxon>Eukaryota</taxon>
        <taxon>Viridiplantae</taxon>
        <taxon>Streptophyta</taxon>
        <taxon>Embryophyta</taxon>
        <taxon>Tracheophyta</taxon>
        <taxon>Spermatophyta</taxon>
        <taxon>Magnoliopsida</taxon>
        <taxon>eudicotyledons</taxon>
        <taxon>Gunneridae</taxon>
        <taxon>Pentapetalae</taxon>
        <taxon>Caryophyllales</taxon>
        <taxon>Chenopodiaceae</taxon>
        <taxon>Chenopodioideae</taxon>
        <taxon>Atripliceae</taxon>
        <taxon>Chenopodium</taxon>
    </lineage>
</organism>
<evidence type="ECO:0000256" key="1">
    <source>
        <dbReference type="ARBA" id="ARBA00000900"/>
    </source>
</evidence>
<dbReference type="GO" id="GO:0061630">
    <property type="term" value="F:ubiquitin protein ligase activity"/>
    <property type="evidence" value="ECO:0007669"/>
    <property type="project" value="UniProtKB-EC"/>
</dbReference>
<proteinExistence type="predicted"/>
<dbReference type="InterPro" id="IPR013083">
    <property type="entry name" value="Znf_RING/FYVE/PHD"/>
</dbReference>
<evidence type="ECO:0000256" key="4">
    <source>
        <dbReference type="ARBA" id="ARBA00022771"/>
    </source>
</evidence>
<dbReference type="Proteomes" id="UP000596660">
    <property type="component" value="Unplaced"/>
</dbReference>